<dbReference type="EMBL" id="BAABME010015870">
    <property type="protein sequence ID" value="GAA0143385.1"/>
    <property type="molecule type" value="Genomic_DNA"/>
</dbReference>
<evidence type="ECO:0000313" key="3">
    <source>
        <dbReference type="Proteomes" id="UP001454036"/>
    </source>
</evidence>
<dbReference type="Proteomes" id="UP001454036">
    <property type="component" value="Unassembled WGS sequence"/>
</dbReference>
<reference evidence="2 3" key="1">
    <citation type="submission" date="2024-01" db="EMBL/GenBank/DDBJ databases">
        <title>The complete chloroplast genome sequence of Lithospermum erythrorhizon: insights into the phylogenetic relationship among Boraginaceae species and the maternal lineages of purple gromwells.</title>
        <authorList>
            <person name="Okada T."/>
            <person name="Watanabe K."/>
        </authorList>
    </citation>
    <scope>NUCLEOTIDE SEQUENCE [LARGE SCALE GENOMIC DNA]</scope>
</reference>
<accession>A0AAV3NVK0</accession>
<keyword evidence="1" id="KW-1133">Transmembrane helix</keyword>
<gene>
    <name evidence="2" type="ORF">LIER_35734</name>
</gene>
<proteinExistence type="predicted"/>
<comment type="caution">
    <text evidence="2">The sequence shown here is derived from an EMBL/GenBank/DDBJ whole genome shotgun (WGS) entry which is preliminary data.</text>
</comment>
<name>A0AAV3NVK0_LITER</name>
<feature type="transmembrane region" description="Helical" evidence="1">
    <location>
        <begin position="6"/>
        <end position="28"/>
    </location>
</feature>
<keyword evidence="3" id="KW-1185">Reference proteome</keyword>
<protein>
    <submittedName>
        <fullName evidence="2">Uncharacterized protein</fullName>
    </submittedName>
</protein>
<keyword evidence="1" id="KW-0472">Membrane</keyword>
<evidence type="ECO:0000313" key="2">
    <source>
        <dbReference type="EMBL" id="GAA0143385.1"/>
    </source>
</evidence>
<keyword evidence="1" id="KW-0812">Transmembrane</keyword>
<evidence type="ECO:0000256" key="1">
    <source>
        <dbReference type="SAM" id="Phobius"/>
    </source>
</evidence>
<dbReference type="AlphaFoldDB" id="A0AAV3NVK0"/>
<organism evidence="2 3">
    <name type="scientific">Lithospermum erythrorhizon</name>
    <name type="common">Purple gromwell</name>
    <name type="synonym">Lithospermum officinale var. erythrorhizon</name>
    <dbReference type="NCBI Taxonomy" id="34254"/>
    <lineage>
        <taxon>Eukaryota</taxon>
        <taxon>Viridiplantae</taxon>
        <taxon>Streptophyta</taxon>
        <taxon>Embryophyta</taxon>
        <taxon>Tracheophyta</taxon>
        <taxon>Spermatophyta</taxon>
        <taxon>Magnoliopsida</taxon>
        <taxon>eudicotyledons</taxon>
        <taxon>Gunneridae</taxon>
        <taxon>Pentapetalae</taxon>
        <taxon>asterids</taxon>
        <taxon>lamiids</taxon>
        <taxon>Boraginales</taxon>
        <taxon>Boraginaceae</taxon>
        <taxon>Boraginoideae</taxon>
        <taxon>Lithospermeae</taxon>
        <taxon>Lithospermum</taxon>
    </lineage>
</organism>
<sequence>MDCQKLLSYVVSAAPASFIILSNSVFYIKLILWIFAFKIIQCSSYLVCMTLVKSGNGSTGAVSSSGNSFNSQFKLGKMRTLSGERGIMARGFGGEGLGLGLGFITGLVGC</sequence>